<proteinExistence type="predicted"/>
<accession>A0AC61RVF5</accession>
<sequence>MKEENKNIPAVALRGMTILPGMVAHFDVSRSRSIHAVEAAMMKDQTVFLVTQKNVEKEDPELEDLYSIGIIAVIKQVIKLQNNVVRVLVEGETRARLSEMEWGEYLIAEVEPLQREEEMLPAEIQAAMIRGIQETFTRYCLMNPKHGKELARQMVEISDLEKLLDYIGNNLSVGFEEKQKILEAGTVQERYETLMIILLNEINIIQIKTEFQTKVKEKVDKNQKEYILREQMKLIREELGEDNTVSEADHYLEECEKLEADEEVKEKLEKEIERFKNVSLNSSESAVIRGYIETILELPWNKASKDNKNLEDAERILDEDHYGMEKVKERMLEFLAVRNLTKKGDSPIICLVGPPGTGKTSIAKSVARALDKKYVRISLGGVRDEAEIRGHRKTYVGAMPGRIANGLKNAGVRNPLMLLDEIDKISSDYKGDTASALLEVLDSEQNSKFRDHYVELPLDLSEVLFIATANSLQTIPRPLLDRMEIIEVSSYTENEKAHIAREHLIAKQMEKNGLQEGQLSISNHALEKLIRGYTREAGVRNLERKIGEICRKAAREIYQKNKKMVKITEISLEKLLGKEKYNFDLINETDEIGIVRGLAWTSVGGDTLQIEVNIMPGKGEFQLTGQLGDVMKESAKAGISYIRSVSEKYQIDKEFFQEWDIHIHIPEGAVPKDGPSAGITMATAMLSAITKRKVRKDVAMTGEITLRGRVLPIGGLKEKILAAKNAGIKTICVPKKNEPDVSEIAQEIKKGLEIVFVESMEQVLDVALAEEMDRGEEHDY</sequence>
<dbReference type="EMBL" id="SRYA01000025">
    <property type="protein sequence ID" value="TGY95721.1"/>
    <property type="molecule type" value="Genomic_DNA"/>
</dbReference>
<comment type="caution">
    <text evidence="1">The sequence shown here is derived from an EMBL/GenBank/DDBJ whole genome shotgun (WGS) entry which is preliminary data.</text>
</comment>
<evidence type="ECO:0000313" key="1">
    <source>
        <dbReference type="EMBL" id="TGY95721.1"/>
    </source>
</evidence>
<keyword evidence="2" id="KW-1185">Reference proteome</keyword>
<protein>
    <submittedName>
        <fullName evidence="1">Endopeptidase La</fullName>
        <ecNumber evidence="1">3.4.21.53</ecNumber>
    </submittedName>
</protein>
<name>A0AC61RVF5_9FIRM</name>
<evidence type="ECO:0000313" key="2">
    <source>
        <dbReference type="Proteomes" id="UP000304953"/>
    </source>
</evidence>
<dbReference type="EC" id="3.4.21.53" evidence="1"/>
<gene>
    <name evidence="1" type="primary">lon</name>
    <name evidence="1" type="ORF">E5329_13430</name>
</gene>
<keyword evidence="1" id="KW-0378">Hydrolase</keyword>
<reference evidence="1" key="1">
    <citation type="submission" date="2019-04" db="EMBL/GenBank/DDBJ databases">
        <title>Microbes associate with the intestines of laboratory mice.</title>
        <authorList>
            <person name="Navarre W."/>
            <person name="Wong E."/>
            <person name="Huang K."/>
            <person name="Tropini C."/>
            <person name="Ng K."/>
            <person name="Yu B."/>
        </authorList>
    </citation>
    <scope>NUCLEOTIDE SEQUENCE</scope>
    <source>
        <strain evidence="1">NM01_1-7b</strain>
    </source>
</reference>
<organism evidence="1 2">
    <name type="scientific">Petralouisia muris</name>
    <dbReference type="NCBI Taxonomy" id="3032872"/>
    <lineage>
        <taxon>Bacteria</taxon>
        <taxon>Bacillati</taxon>
        <taxon>Bacillota</taxon>
        <taxon>Clostridia</taxon>
        <taxon>Lachnospirales</taxon>
        <taxon>Lachnospiraceae</taxon>
        <taxon>Petralouisia</taxon>
    </lineage>
</organism>
<dbReference type="Proteomes" id="UP000304953">
    <property type="component" value="Unassembled WGS sequence"/>
</dbReference>